<name>A0A9N8VY88_9GLOM</name>
<sequence length="448" mass="50624">MTSLGYHKFLIVRYSFAINSSQWTHNNDADMFIVLENMYSSDALARSTGEPTFKITRHNDELECVNLSYNTLNPRALMKYPVFGLKYQQNYQNLLQQRKFQVKFFDTDDYIECGRIVSRYINCKFIRSNDQSLPQKNNVKPQFANSIAQTATTMQPMTSNFLANNLSDEQGIKNEANMTKNRPTVHLPIKPNAQNTTENHNCMPRSHISLPASLAQLNNEKPSLASQISLPLANHSYNNVGSKDHCDNIVVSSNVTPDEPQVGIIRNQRQTATTTNPISFACHDNRTTCDCCQSAKSHIMPNAAYVHDPGCQPMSNTNYSSCSSGFLHCKPEDGRRVKTEEGRQGETTAGWQSAIDLISDDESDNVLASEKQVNEYELKYGINQQQWQQQIVQSLPQNFPNFSSSHTRLSSSSYPIHDAILKEWMINILQDPEFPSLVEKVTAILMST</sequence>
<keyword evidence="2" id="KW-1185">Reference proteome</keyword>
<dbReference type="EMBL" id="CAJVPJ010000052">
    <property type="protein sequence ID" value="CAG8467163.1"/>
    <property type="molecule type" value="Genomic_DNA"/>
</dbReference>
<dbReference type="GO" id="GO:0007131">
    <property type="term" value="P:reciprocal meiotic recombination"/>
    <property type="evidence" value="ECO:0007669"/>
    <property type="project" value="InterPro"/>
</dbReference>
<dbReference type="Proteomes" id="UP000789572">
    <property type="component" value="Unassembled WGS sequence"/>
</dbReference>
<dbReference type="AlphaFoldDB" id="A0A9N8VY88"/>
<dbReference type="OrthoDB" id="10348209at2759"/>
<evidence type="ECO:0000313" key="2">
    <source>
        <dbReference type="Proteomes" id="UP000789572"/>
    </source>
</evidence>
<proteinExistence type="predicted"/>
<protein>
    <submittedName>
        <fullName evidence="1">7174_t:CDS:1</fullName>
    </submittedName>
</protein>
<accession>A0A9N8VY88</accession>
<organism evidence="1 2">
    <name type="scientific">Paraglomus occultum</name>
    <dbReference type="NCBI Taxonomy" id="144539"/>
    <lineage>
        <taxon>Eukaryota</taxon>
        <taxon>Fungi</taxon>
        <taxon>Fungi incertae sedis</taxon>
        <taxon>Mucoromycota</taxon>
        <taxon>Glomeromycotina</taxon>
        <taxon>Glomeromycetes</taxon>
        <taxon>Paraglomerales</taxon>
        <taxon>Paraglomeraceae</taxon>
        <taxon>Paraglomus</taxon>
    </lineage>
</organism>
<gene>
    <name evidence="1" type="ORF">POCULU_LOCUS854</name>
</gene>
<evidence type="ECO:0000313" key="1">
    <source>
        <dbReference type="EMBL" id="CAG8467163.1"/>
    </source>
</evidence>
<reference evidence="1" key="1">
    <citation type="submission" date="2021-06" db="EMBL/GenBank/DDBJ databases">
        <authorList>
            <person name="Kallberg Y."/>
            <person name="Tangrot J."/>
            <person name="Rosling A."/>
        </authorList>
    </citation>
    <scope>NUCLEOTIDE SEQUENCE</scope>
    <source>
        <strain evidence="1">IA702</strain>
    </source>
</reference>
<dbReference type="InterPro" id="IPR004354">
    <property type="entry name" value="Meiotic_Rec114"/>
</dbReference>
<dbReference type="Pfam" id="PF03525">
    <property type="entry name" value="Meiotic_rec114"/>
    <property type="match status" value="1"/>
</dbReference>
<comment type="caution">
    <text evidence="1">The sequence shown here is derived from an EMBL/GenBank/DDBJ whole genome shotgun (WGS) entry which is preliminary data.</text>
</comment>